<dbReference type="AlphaFoldDB" id="A0AAV4USC5"/>
<keyword evidence="2" id="KW-1185">Reference proteome</keyword>
<reference evidence="1 2" key="1">
    <citation type="submission" date="2021-06" db="EMBL/GenBank/DDBJ databases">
        <title>Caerostris darwini draft genome.</title>
        <authorList>
            <person name="Kono N."/>
            <person name="Arakawa K."/>
        </authorList>
    </citation>
    <scope>NUCLEOTIDE SEQUENCE [LARGE SCALE GENOMIC DNA]</scope>
</reference>
<name>A0AAV4USC5_9ARAC</name>
<sequence>MISVTVHRCFDASKESKPKWGNKDPGQNWIDMEFILFHLAVLCDLTFYNLPHLACLMQSHLSVFELLMCLVLMLLESIYNGSSESKRGVFRANNVPG</sequence>
<dbReference type="Proteomes" id="UP001054837">
    <property type="component" value="Unassembled WGS sequence"/>
</dbReference>
<protein>
    <submittedName>
        <fullName evidence="1">Uncharacterized protein</fullName>
    </submittedName>
</protein>
<evidence type="ECO:0000313" key="2">
    <source>
        <dbReference type="Proteomes" id="UP001054837"/>
    </source>
</evidence>
<dbReference type="EMBL" id="BPLQ01011831">
    <property type="protein sequence ID" value="GIY60646.1"/>
    <property type="molecule type" value="Genomic_DNA"/>
</dbReference>
<gene>
    <name evidence="1" type="ORF">CDAR_296111</name>
</gene>
<comment type="caution">
    <text evidence="1">The sequence shown here is derived from an EMBL/GenBank/DDBJ whole genome shotgun (WGS) entry which is preliminary data.</text>
</comment>
<accession>A0AAV4USC5</accession>
<proteinExistence type="predicted"/>
<organism evidence="1 2">
    <name type="scientific">Caerostris darwini</name>
    <dbReference type="NCBI Taxonomy" id="1538125"/>
    <lineage>
        <taxon>Eukaryota</taxon>
        <taxon>Metazoa</taxon>
        <taxon>Ecdysozoa</taxon>
        <taxon>Arthropoda</taxon>
        <taxon>Chelicerata</taxon>
        <taxon>Arachnida</taxon>
        <taxon>Araneae</taxon>
        <taxon>Araneomorphae</taxon>
        <taxon>Entelegynae</taxon>
        <taxon>Araneoidea</taxon>
        <taxon>Araneidae</taxon>
        <taxon>Caerostris</taxon>
    </lineage>
</organism>
<evidence type="ECO:0000313" key="1">
    <source>
        <dbReference type="EMBL" id="GIY60646.1"/>
    </source>
</evidence>